<keyword evidence="2" id="KW-0812">Transmembrane</keyword>
<reference evidence="4 5" key="1">
    <citation type="submission" date="2018-10" db="EMBL/GenBank/DDBJ databases">
        <title>Paraburkholderia sp. 7MK8-2, isolated from soil.</title>
        <authorList>
            <person name="Gao Z.-H."/>
            <person name="Qiu L.-H."/>
        </authorList>
    </citation>
    <scope>NUCLEOTIDE SEQUENCE [LARGE SCALE GENOMIC DNA]</scope>
    <source>
        <strain evidence="4 5">7MK8-2</strain>
    </source>
</reference>
<keyword evidence="2" id="KW-0472">Membrane</keyword>
<feature type="transmembrane region" description="Helical" evidence="2">
    <location>
        <begin position="35"/>
        <end position="55"/>
    </location>
</feature>
<feature type="transmembrane region" description="Helical" evidence="2">
    <location>
        <begin position="99"/>
        <end position="121"/>
    </location>
</feature>
<dbReference type="Proteomes" id="UP000280434">
    <property type="component" value="Unassembled WGS sequence"/>
</dbReference>
<evidence type="ECO:0000313" key="4">
    <source>
        <dbReference type="EMBL" id="RKP43896.1"/>
    </source>
</evidence>
<feature type="transmembrane region" description="Helical" evidence="2">
    <location>
        <begin position="161"/>
        <end position="180"/>
    </location>
</feature>
<accession>A0A494X6K9</accession>
<feature type="transmembrane region" description="Helical" evidence="2">
    <location>
        <begin position="61"/>
        <end position="78"/>
    </location>
</feature>
<dbReference type="OrthoDB" id="5508079at2"/>
<dbReference type="EMBL" id="RBZV01000016">
    <property type="protein sequence ID" value="RKP43896.1"/>
    <property type="molecule type" value="Genomic_DNA"/>
</dbReference>
<keyword evidence="2" id="KW-1133">Transmembrane helix</keyword>
<dbReference type="AlphaFoldDB" id="A0A494X6K9"/>
<dbReference type="InterPro" id="IPR050882">
    <property type="entry name" value="Prepilin_peptidase/N-MTase"/>
</dbReference>
<protein>
    <submittedName>
        <fullName evidence="4">Peptidase A24</fullName>
    </submittedName>
</protein>
<organism evidence="4 5">
    <name type="scientific">Trinickia fusca</name>
    <dbReference type="NCBI Taxonomy" id="2419777"/>
    <lineage>
        <taxon>Bacteria</taxon>
        <taxon>Pseudomonadati</taxon>
        <taxon>Pseudomonadota</taxon>
        <taxon>Betaproteobacteria</taxon>
        <taxon>Burkholderiales</taxon>
        <taxon>Burkholderiaceae</taxon>
        <taxon>Trinickia</taxon>
    </lineage>
</organism>
<evidence type="ECO:0000256" key="2">
    <source>
        <dbReference type="SAM" id="Phobius"/>
    </source>
</evidence>
<feature type="domain" description="Prepilin type IV endopeptidase peptidase" evidence="3">
    <location>
        <begin position="15"/>
        <end position="117"/>
    </location>
</feature>
<keyword evidence="5" id="KW-1185">Reference proteome</keyword>
<dbReference type="Pfam" id="PF01478">
    <property type="entry name" value="Peptidase_A24"/>
    <property type="match status" value="1"/>
</dbReference>
<dbReference type="GO" id="GO:0004190">
    <property type="term" value="F:aspartic-type endopeptidase activity"/>
    <property type="evidence" value="ECO:0007669"/>
    <property type="project" value="InterPro"/>
</dbReference>
<dbReference type="InterPro" id="IPR000045">
    <property type="entry name" value="Prepilin_IV_endopep_pep"/>
</dbReference>
<feature type="transmembrane region" description="Helical" evidence="2">
    <location>
        <begin position="6"/>
        <end position="23"/>
    </location>
</feature>
<dbReference type="RefSeq" id="WP_121281511.1">
    <property type="nucleotide sequence ID" value="NZ_RBZV01000016.1"/>
</dbReference>
<comment type="caution">
    <text evidence="4">The sequence shown here is derived from an EMBL/GenBank/DDBJ whole genome shotgun (WGS) entry which is preliminary data.</text>
</comment>
<name>A0A494X6K9_9BURK</name>
<proteinExistence type="inferred from homology"/>
<sequence>MSLLSLPPQPIPLCVIGLVVVAASTDIVCRRIPNLLIWVGLVASLLVQAWARGPLLGSGDWFAGGMAGFALLVPIYVLEGMGGGDVKLLLMIGSWVGPLMILYIALVTFVIGGAWSIAFSACRGRLGQMLTNIVHLAYGGWRAGTREGSGTGARIKSVGSLPYGVAIAAGTVGVLIFSAAA</sequence>
<evidence type="ECO:0000259" key="3">
    <source>
        <dbReference type="Pfam" id="PF01478"/>
    </source>
</evidence>
<dbReference type="PANTHER" id="PTHR30487">
    <property type="entry name" value="TYPE 4 PREPILIN-LIKE PROTEINS LEADER PEPTIDE-PROCESSING ENZYME"/>
    <property type="match status" value="1"/>
</dbReference>
<comment type="similarity">
    <text evidence="1">Belongs to the peptidase A24 family.</text>
</comment>
<dbReference type="GO" id="GO:0006465">
    <property type="term" value="P:signal peptide processing"/>
    <property type="evidence" value="ECO:0007669"/>
    <property type="project" value="TreeGrafter"/>
</dbReference>
<dbReference type="PANTHER" id="PTHR30487:SF0">
    <property type="entry name" value="PREPILIN LEADER PEPTIDASE_N-METHYLTRANSFERASE-RELATED"/>
    <property type="match status" value="1"/>
</dbReference>
<dbReference type="Gene3D" id="1.20.120.1220">
    <property type="match status" value="1"/>
</dbReference>
<evidence type="ECO:0000256" key="1">
    <source>
        <dbReference type="ARBA" id="ARBA00005801"/>
    </source>
</evidence>
<gene>
    <name evidence="4" type="ORF">D7S89_24340</name>
</gene>
<evidence type="ECO:0000313" key="5">
    <source>
        <dbReference type="Proteomes" id="UP000280434"/>
    </source>
</evidence>
<dbReference type="GO" id="GO:0005886">
    <property type="term" value="C:plasma membrane"/>
    <property type="evidence" value="ECO:0007669"/>
    <property type="project" value="TreeGrafter"/>
</dbReference>